<proteinExistence type="predicted"/>
<dbReference type="AlphaFoldDB" id="K0SKX0"/>
<comment type="caution">
    <text evidence="2">The sequence shown here is derived from an EMBL/GenBank/DDBJ whole genome shotgun (WGS) entry which is preliminary data.</text>
</comment>
<gene>
    <name evidence="2" type="ORF">THAOC_12051</name>
</gene>
<sequence>MNPGQRLSENASVARLLAARTSRLTSTDVGRCVVVLASCNVRLYTTHRRSTQIYLQLLAVVKNVDEENGTVEVAYHSDHGCESIPKDGHVSSEFIVGVFDKGVSPEDMAADYTFEPYPKKEPEGGYISERFLYARRIIVDEADEYIYFAVHQMALDFDAQNGSNPTRRIARVRWTDDDAALLESLRVQNVDLSMLPAGHLRDENKNIISPDRVTEGQVIRIYWSLGHFMFGDDAGDCLEPCRVIKFVNGDDDLTNMVDGDDDRGDDGGDAADEQMEEPSGEGGEPDGADASDQAQRGEQLVGDETQHHSHADSHTPRPPAAHESTSQGSGEAKLPEEVGTFGRVESSNDGVPAEDGLESLYRHPVIKTPAVDGMELMNESATNSHDPSFGDFFADEVDEPSMEVANVPPLPSLKHPFPTPAEEVDRKKAKSDRPQHDDSMMD</sequence>
<feature type="compositionally biased region" description="Basic and acidic residues" evidence="1">
    <location>
        <begin position="423"/>
        <end position="442"/>
    </location>
</feature>
<feature type="compositionally biased region" description="Acidic residues" evidence="1">
    <location>
        <begin position="251"/>
        <end position="289"/>
    </location>
</feature>
<feature type="region of interest" description="Disordered" evidence="1">
    <location>
        <begin position="251"/>
        <end position="442"/>
    </location>
</feature>
<accession>K0SKX0</accession>
<feature type="non-terminal residue" evidence="2">
    <location>
        <position position="442"/>
    </location>
</feature>
<evidence type="ECO:0000313" key="3">
    <source>
        <dbReference type="Proteomes" id="UP000266841"/>
    </source>
</evidence>
<evidence type="ECO:0000256" key="1">
    <source>
        <dbReference type="SAM" id="MobiDB-lite"/>
    </source>
</evidence>
<organism evidence="2 3">
    <name type="scientific">Thalassiosira oceanica</name>
    <name type="common">Marine diatom</name>
    <dbReference type="NCBI Taxonomy" id="159749"/>
    <lineage>
        <taxon>Eukaryota</taxon>
        <taxon>Sar</taxon>
        <taxon>Stramenopiles</taxon>
        <taxon>Ochrophyta</taxon>
        <taxon>Bacillariophyta</taxon>
        <taxon>Coscinodiscophyceae</taxon>
        <taxon>Thalassiosirophycidae</taxon>
        <taxon>Thalassiosirales</taxon>
        <taxon>Thalassiosiraceae</taxon>
        <taxon>Thalassiosira</taxon>
    </lineage>
</organism>
<keyword evidence="3" id="KW-1185">Reference proteome</keyword>
<name>K0SKX0_THAOC</name>
<evidence type="ECO:0000313" key="2">
    <source>
        <dbReference type="EMBL" id="EJK66973.1"/>
    </source>
</evidence>
<reference evidence="2 3" key="1">
    <citation type="journal article" date="2012" name="Genome Biol.">
        <title>Genome and low-iron response of an oceanic diatom adapted to chronic iron limitation.</title>
        <authorList>
            <person name="Lommer M."/>
            <person name="Specht M."/>
            <person name="Roy A.S."/>
            <person name="Kraemer L."/>
            <person name="Andreson R."/>
            <person name="Gutowska M.A."/>
            <person name="Wolf J."/>
            <person name="Bergner S.V."/>
            <person name="Schilhabel M.B."/>
            <person name="Klostermeier U.C."/>
            <person name="Beiko R.G."/>
            <person name="Rosenstiel P."/>
            <person name="Hippler M."/>
            <person name="Laroche J."/>
        </authorList>
    </citation>
    <scope>NUCLEOTIDE SEQUENCE [LARGE SCALE GENOMIC DNA]</scope>
    <source>
        <strain evidence="2 3">CCMP1005</strain>
    </source>
</reference>
<feature type="compositionally biased region" description="Basic and acidic residues" evidence="1">
    <location>
        <begin position="304"/>
        <end position="315"/>
    </location>
</feature>
<dbReference type="Proteomes" id="UP000266841">
    <property type="component" value="Unassembled WGS sequence"/>
</dbReference>
<protein>
    <submittedName>
        <fullName evidence="2">Uncharacterized protein</fullName>
    </submittedName>
</protein>
<dbReference type="EMBL" id="AGNL01013872">
    <property type="protein sequence ID" value="EJK66973.1"/>
    <property type="molecule type" value="Genomic_DNA"/>
</dbReference>